<feature type="transmembrane region" description="Helical" evidence="1">
    <location>
        <begin position="237"/>
        <end position="262"/>
    </location>
</feature>
<keyword evidence="3" id="KW-1185">Reference proteome</keyword>
<proteinExistence type="predicted"/>
<dbReference type="Pfam" id="PF14897">
    <property type="entry name" value="EpsG"/>
    <property type="match status" value="1"/>
</dbReference>
<dbReference type="InParanoid" id="A0A3G9JN03"/>
<dbReference type="RefSeq" id="WP_125120117.1">
    <property type="nucleotide sequence ID" value="NZ_AP019309.1"/>
</dbReference>
<protein>
    <recommendedName>
        <fullName evidence="4">EpsG family protein</fullName>
    </recommendedName>
</protein>
<accession>A0A3G9JN03</accession>
<dbReference type="OrthoDB" id="2185034at2"/>
<evidence type="ECO:0000313" key="2">
    <source>
        <dbReference type="EMBL" id="BBH27391.1"/>
    </source>
</evidence>
<name>A0A3G9JN03_9FIRM</name>
<dbReference type="KEGG" id="ebm:SG0102_23250"/>
<gene>
    <name evidence="2" type="ORF">SG0102_23250</name>
</gene>
<evidence type="ECO:0000256" key="1">
    <source>
        <dbReference type="SAM" id="Phobius"/>
    </source>
</evidence>
<feature type="transmembrane region" description="Helical" evidence="1">
    <location>
        <begin position="156"/>
        <end position="178"/>
    </location>
</feature>
<dbReference type="InterPro" id="IPR049458">
    <property type="entry name" value="EpsG-like"/>
</dbReference>
<keyword evidence="1" id="KW-0812">Transmembrane</keyword>
<organism evidence="2 3">
    <name type="scientific">Intestinibaculum porci</name>
    <dbReference type="NCBI Taxonomy" id="2487118"/>
    <lineage>
        <taxon>Bacteria</taxon>
        <taxon>Bacillati</taxon>
        <taxon>Bacillota</taxon>
        <taxon>Erysipelotrichia</taxon>
        <taxon>Erysipelotrichales</taxon>
        <taxon>Erysipelotrichaceae</taxon>
        <taxon>Intestinibaculum</taxon>
    </lineage>
</organism>
<reference evidence="2 3" key="1">
    <citation type="submission" date="2018-11" db="EMBL/GenBank/DDBJ databases">
        <title>Novel Erysipelotrichaceae bacterium isolated from small intestine of a swine.</title>
        <authorList>
            <person name="Kim J.S."/>
            <person name="Choe H."/>
            <person name="Lee Y.R."/>
            <person name="Kim K.M."/>
            <person name="Park D.S."/>
        </authorList>
    </citation>
    <scope>NUCLEOTIDE SEQUENCE [LARGE SCALE GENOMIC DNA]</scope>
    <source>
        <strain evidence="2 3">SG0102</strain>
    </source>
</reference>
<sequence>MALIISLIIMILCLKYRKSKLLFILTGVWIWILIAFSSGLADEGIYLARYNNYKVFTGSTEPGYSLLMVVFNNLGASFENYKMIISAVEVLLIMSTINELTVNKNFVLAMYMIFPLCMDAVQMRFTLGLSIVIFALRYLNELYCKNKMRGNLPPSIRYIICVVLATCFHSINILYLLLLLAKKIERRKIIIAVLIVIFVFRVILTPSTLIKIGTFIGVGDKISAALANTANMGQNAILIYSFNMIVRFGLLLLIIILFKYAFHIQNRGIIDSTTALDFNIIILAIIALLPYSIEFYRIQVGLSLFNYMFISGYFIEKKGKHSFTNALTRINKKNLEIAVVTISMSIINLYNLVLNNTNFKSVFIPFFFQNKLF</sequence>
<evidence type="ECO:0000313" key="3">
    <source>
        <dbReference type="Proteomes" id="UP000268059"/>
    </source>
</evidence>
<dbReference type="Proteomes" id="UP000268059">
    <property type="component" value="Chromosome"/>
</dbReference>
<feature type="transmembrane region" description="Helical" evidence="1">
    <location>
        <begin position="21"/>
        <end position="41"/>
    </location>
</feature>
<keyword evidence="1" id="KW-0472">Membrane</keyword>
<keyword evidence="1" id="KW-1133">Transmembrane helix</keyword>
<feature type="transmembrane region" description="Helical" evidence="1">
    <location>
        <begin position="190"/>
        <end position="217"/>
    </location>
</feature>
<evidence type="ECO:0008006" key="4">
    <source>
        <dbReference type="Google" id="ProtNLM"/>
    </source>
</evidence>
<feature type="transmembrane region" description="Helical" evidence="1">
    <location>
        <begin position="113"/>
        <end position="136"/>
    </location>
</feature>
<dbReference type="AlphaFoldDB" id="A0A3G9JN03"/>
<feature type="transmembrane region" description="Helical" evidence="1">
    <location>
        <begin position="335"/>
        <end position="353"/>
    </location>
</feature>
<dbReference type="EMBL" id="AP019309">
    <property type="protein sequence ID" value="BBH27391.1"/>
    <property type="molecule type" value="Genomic_DNA"/>
</dbReference>
<feature type="transmembrane region" description="Helical" evidence="1">
    <location>
        <begin position="274"/>
        <end position="292"/>
    </location>
</feature>